<evidence type="ECO:0000256" key="1">
    <source>
        <dbReference type="SAM" id="MobiDB-lite"/>
    </source>
</evidence>
<sequence length="626" mass="69207">MASTRLTDLPPELLDHITTYLPSARSLTNLSRVTKSLHAAVEKDAWQAFNRIHFPSLSPVQSPNYKDTARSLTTLSRAWDRRALVARYTEPGGETHSFPGNKPVERWKRPRGQTIGFTPQLDVYEDIGPRWQDREEVLAFSAGAEICVRRKTRSAEGEHVRWLTYRPLSAVEGRDDVTTLHLLRRDEHSPKDVQQLITGTANGDLRLLSLQEGNDGGEVPITYFATQGQPVRSSSLQVRHSQPALLAANIGDSRISIFQVDSNVSKIAPLSSIDIHPPETPSGARQRLHRIWSTQCLSPQRLAVGLGPSTEPIHVYNITPTGFDTDPIRKFSLQHDLDAHHSARLDQLPSTSVNIVPPKKITSSVYPIVPLPPANIASGSSTGDVFLSGAYDGIIRLHDLRSHREHERSYQDPTDDSAIYSLLPRGQETLVAGTSRHNLLKFFDLRMGRKCYSYLDADLTLAPQTSEAAGGVKDWNLFLRSTNPTNPNYSGRGRGGNNNSSRRTQDSSVYTLASPSSHSPHLYAGVENAVVNLAFTSCLDTHPDPVSFYPRGKPVFRGGRGGGGGKEDQWRASEVLNLAMYGQKEGMKLFAQRGVEEMWKEGRGKRGEVVGLVEGLDERWRVGVAG</sequence>
<dbReference type="PROSITE" id="PS50181">
    <property type="entry name" value="FBOX"/>
    <property type="match status" value="1"/>
</dbReference>
<proteinExistence type="predicted"/>
<evidence type="ECO:0000313" key="3">
    <source>
        <dbReference type="EMBL" id="KAK5108222.1"/>
    </source>
</evidence>
<accession>A0AAN7YCH9</accession>
<dbReference type="Pfam" id="PF12937">
    <property type="entry name" value="F-box-like"/>
    <property type="match status" value="1"/>
</dbReference>
<dbReference type="Proteomes" id="UP001310890">
    <property type="component" value="Unassembled WGS sequence"/>
</dbReference>
<feature type="region of interest" description="Disordered" evidence="1">
    <location>
        <begin position="483"/>
        <end position="514"/>
    </location>
</feature>
<gene>
    <name evidence="3" type="ORF">LTR62_008678</name>
</gene>
<dbReference type="SMART" id="SM00256">
    <property type="entry name" value="FBOX"/>
    <property type="match status" value="1"/>
</dbReference>
<evidence type="ECO:0000259" key="2">
    <source>
        <dbReference type="PROSITE" id="PS50181"/>
    </source>
</evidence>
<dbReference type="InterPro" id="IPR036047">
    <property type="entry name" value="F-box-like_dom_sf"/>
</dbReference>
<dbReference type="Gene3D" id="2.130.10.10">
    <property type="entry name" value="YVTN repeat-like/Quinoprotein amine dehydrogenase"/>
    <property type="match status" value="1"/>
</dbReference>
<dbReference type="SUPFAM" id="SSF50978">
    <property type="entry name" value="WD40 repeat-like"/>
    <property type="match status" value="1"/>
</dbReference>
<protein>
    <recommendedName>
        <fullName evidence="2">F-box domain-containing protein</fullName>
    </recommendedName>
</protein>
<comment type="caution">
    <text evidence="3">The sequence shown here is derived from an EMBL/GenBank/DDBJ whole genome shotgun (WGS) entry which is preliminary data.</text>
</comment>
<feature type="domain" description="F-box" evidence="2">
    <location>
        <begin position="3"/>
        <end position="52"/>
    </location>
</feature>
<reference evidence="3" key="1">
    <citation type="submission" date="2023-08" db="EMBL/GenBank/DDBJ databases">
        <title>Black Yeasts Isolated from many extreme environments.</title>
        <authorList>
            <person name="Coleine C."/>
            <person name="Stajich J.E."/>
            <person name="Selbmann L."/>
        </authorList>
    </citation>
    <scope>NUCLEOTIDE SEQUENCE</scope>
    <source>
        <strain evidence="3">CCFEE 5401</strain>
    </source>
</reference>
<dbReference type="AlphaFoldDB" id="A0AAN7YCH9"/>
<dbReference type="InterPro" id="IPR015943">
    <property type="entry name" value="WD40/YVTN_repeat-like_dom_sf"/>
</dbReference>
<name>A0AAN7YCH9_9PEZI</name>
<dbReference type="CDD" id="cd09917">
    <property type="entry name" value="F-box_SF"/>
    <property type="match status" value="1"/>
</dbReference>
<dbReference type="EMBL" id="JAVRRL010000092">
    <property type="protein sequence ID" value="KAK5108222.1"/>
    <property type="molecule type" value="Genomic_DNA"/>
</dbReference>
<dbReference type="SUPFAM" id="SSF81383">
    <property type="entry name" value="F-box domain"/>
    <property type="match status" value="1"/>
</dbReference>
<organism evidence="3 4">
    <name type="scientific">Meristemomyces frigidus</name>
    <dbReference type="NCBI Taxonomy" id="1508187"/>
    <lineage>
        <taxon>Eukaryota</taxon>
        <taxon>Fungi</taxon>
        <taxon>Dikarya</taxon>
        <taxon>Ascomycota</taxon>
        <taxon>Pezizomycotina</taxon>
        <taxon>Dothideomycetes</taxon>
        <taxon>Dothideomycetidae</taxon>
        <taxon>Mycosphaerellales</taxon>
        <taxon>Teratosphaeriaceae</taxon>
        <taxon>Meristemomyces</taxon>
    </lineage>
</organism>
<dbReference type="InterPro" id="IPR036322">
    <property type="entry name" value="WD40_repeat_dom_sf"/>
</dbReference>
<dbReference type="InterPro" id="IPR001810">
    <property type="entry name" value="F-box_dom"/>
</dbReference>
<evidence type="ECO:0000313" key="4">
    <source>
        <dbReference type="Proteomes" id="UP001310890"/>
    </source>
</evidence>